<dbReference type="GO" id="GO:0004497">
    <property type="term" value="F:monooxygenase activity"/>
    <property type="evidence" value="ECO:0007669"/>
    <property type="project" value="UniProtKB-KW"/>
</dbReference>
<comment type="caution">
    <text evidence="14">The sequence shown here is derived from an EMBL/GenBank/DDBJ whole genome shotgun (WGS) entry which is preliminary data.</text>
</comment>
<feature type="transmembrane region" description="Helical" evidence="13">
    <location>
        <begin position="21"/>
        <end position="43"/>
    </location>
</feature>
<dbReference type="GO" id="GO:0005506">
    <property type="term" value="F:iron ion binding"/>
    <property type="evidence" value="ECO:0007669"/>
    <property type="project" value="InterPro"/>
</dbReference>
<accession>V2XEK0</accession>
<dbReference type="InterPro" id="IPR001128">
    <property type="entry name" value="Cyt_P450"/>
</dbReference>
<evidence type="ECO:0000256" key="4">
    <source>
        <dbReference type="ARBA" id="ARBA00010617"/>
    </source>
</evidence>
<keyword evidence="5" id="KW-0349">Heme</keyword>
<keyword evidence="11" id="KW-0503">Monooxygenase</keyword>
<keyword evidence="12 13" id="KW-0472">Membrane</keyword>
<keyword evidence="6 13" id="KW-0812">Transmembrane</keyword>
<evidence type="ECO:0000256" key="12">
    <source>
        <dbReference type="ARBA" id="ARBA00023136"/>
    </source>
</evidence>
<keyword evidence="7" id="KW-0479">Metal-binding</keyword>
<organism evidence="14 15">
    <name type="scientific">Moniliophthora roreri (strain MCA 2997)</name>
    <name type="common">Cocoa frosty pod rot fungus</name>
    <name type="synonym">Crinipellis roreri</name>
    <dbReference type="NCBI Taxonomy" id="1381753"/>
    <lineage>
        <taxon>Eukaryota</taxon>
        <taxon>Fungi</taxon>
        <taxon>Dikarya</taxon>
        <taxon>Basidiomycota</taxon>
        <taxon>Agaricomycotina</taxon>
        <taxon>Agaricomycetes</taxon>
        <taxon>Agaricomycetidae</taxon>
        <taxon>Agaricales</taxon>
        <taxon>Marasmiineae</taxon>
        <taxon>Marasmiaceae</taxon>
        <taxon>Moniliophthora</taxon>
    </lineage>
</organism>
<evidence type="ECO:0000256" key="6">
    <source>
        <dbReference type="ARBA" id="ARBA00022692"/>
    </source>
</evidence>
<dbReference type="Pfam" id="PF00067">
    <property type="entry name" value="p450"/>
    <property type="match status" value="1"/>
</dbReference>
<proteinExistence type="inferred from homology"/>
<dbReference type="PANTHER" id="PTHR24305">
    <property type="entry name" value="CYTOCHROME P450"/>
    <property type="match status" value="1"/>
</dbReference>
<dbReference type="InterPro" id="IPR050121">
    <property type="entry name" value="Cytochrome_P450_monoxygenase"/>
</dbReference>
<dbReference type="EMBL" id="AWSO01000361">
    <property type="protein sequence ID" value="ESK91256.1"/>
    <property type="molecule type" value="Genomic_DNA"/>
</dbReference>
<keyword evidence="9" id="KW-0560">Oxidoreductase</keyword>
<dbReference type="SUPFAM" id="SSF48264">
    <property type="entry name" value="Cytochrome P450"/>
    <property type="match status" value="1"/>
</dbReference>
<comment type="cofactor">
    <cofactor evidence="1">
        <name>heme</name>
        <dbReference type="ChEBI" id="CHEBI:30413"/>
    </cofactor>
</comment>
<dbReference type="PRINTS" id="PR00385">
    <property type="entry name" value="P450"/>
</dbReference>
<dbReference type="HOGENOM" id="CLU_001570_5_11_1"/>
<protein>
    <submittedName>
        <fullName evidence="14">Cytochrome p450</fullName>
    </submittedName>
</protein>
<evidence type="ECO:0000256" key="2">
    <source>
        <dbReference type="ARBA" id="ARBA00004370"/>
    </source>
</evidence>
<evidence type="ECO:0000256" key="10">
    <source>
        <dbReference type="ARBA" id="ARBA00023004"/>
    </source>
</evidence>
<dbReference type="InterPro" id="IPR036396">
    <property type="entry name" value="Cyt_P450_sf"/>
</dbReference>
<evidence type="ECO:0000313" key="14">
    <source>
        <dbReference type="EMBL" id="ESK91256.1"/>
    </source>
</evidence>
<dbReference type="Gene3D" id="1.10.630.10">
    <property type="entry name" value="Cytochrome P450"/>
    <property type="match status" value="1"/>
</dbReference>
<reference evidence="14 15" key="1">
    <citation type="journal article" date="2014" name="BMC Genomics">
        <title>Genome and secretome analysis of the hemibiotrophic fungal pathogen, Moniliophthora roreri, which causes frosty pod rot disease of cacao: mechanisms of the biotrophic and necrotrophic phases.</title>
        <authorList>
            <person name="Meinhardt L.W."/>
            <person name="Costa G.G.L."/>
            <person name="Thomazella D.P.T."/>
            <person name="Teixeira P.J.P.L."/>
            <person name="Carazzolle M.F."/>
            <person name="Schuster S.C."/>
            <person name="Carlson J.E."/>
            <person name="Guiltinan M.J."/>
            <person name="Mieczkowski P."/>
            <person name="Farmer A."/>
            <person name="Ramaraj T."/>
            <person name="Crozier J."/>
            <person name="Davis R.E."/>
            <person name="Shao J."/>
            <person name="Melnick R.L."/>
            <person name="Pereira G.A.G."/>
            <person name="Bailey B.A."/>
        </authorList>
    </citation>
    <scope>NUCLEOTIDE SEQUENCE [LARGE SCALE GENOMIC DNA]</scope>
    <source>
        <strain evidence="14 15">MCA 2997</strain>
    </source>
</reference>
<evidence type="ECO:0000313" key="15">
    <source>
        <dbReference type="Proteomes" id="UP000017559"/>
    </source>
</evidence>
<sequence length="520" mass="58492">MFPSSISSSLTLTMTMTTTTICSLVLVLVFLCYATLPFFTLLYRQSRSPLLKLRGPPSRSFFMGNLEEMHDAENIVPPHSTTLFQEWEKEYGKVFVYQGFVGGKRLMLMDPRTVGEVLGRAYDYPKPEFVRDSLSGMVGGFQKGAEGLLTSEGAVHRRQRKILSPAFTSSHIKSLTPIFWEKATQLRDIWLSIAEQTSHTNPSTPTPLSKAEWEPKNEHGLRIDALSWLARATLDIIGEAGFGHHFKSLEGPGEDALAEAFSVIFSTARKFRVMTILQVWFPILRGLRRNNQTMIQARATMRRIGLDLIRERQAQAAATSSEKKRDACCEEVAVEMRGRDLLSVLIRANEREKAAADGRLTEGMNEEEMLCQISTFLAAGHETTSSALTWCLYALAKDPGSQQKLRNALLSVESDSLSGQQRYDAIEKCQYLDWVVRETLRMHAPVTSTMRVCMVDGGDELPVARLVILSLTRYALNEVAFDSPYYDKDGVLQQTIKLNKYDIISIPIQAINREGDGEWR</sequence>
<dbReference type="GO" id="GO:0016705">
    <property type="term" value="F:oxidoreductase activity, acting on paired donors, with incorporation or reduction of molecular oxygen"/>
    <property type="evidence" value="ECO:0007669"/>
    <property type="project" value="InterPro"/>
</dbReference>
<dbReference type="GO" id="GO:0016020">
    <property type="term" value="C:membrane"/>
    <property type="evidence" value="ECO:0007669"/>
    <property type="project" value="UniProtKB-SubCell"/>
</dbReference>
<keyword evidence="8 13" id="KW-1133">Transmembrane helix</keyword>
<comment type="pathway">
    <text evidence="3">Secondary metabolite biosynthesis; terpenoid biosynthesis.</text>
</comment>
<evidence type="ECO:0000256" key="11">
    <source>
        <dbReference type="ARBA" id="ARBA00023033"/>
    </source>
</evidence>
<evidence type="ECO:0000256" key="7">
    <source>
        <dbReference type="ARBA" id="ARBA00022723"/>
    </source>
</evidence>
<evidence type="ECO:0000256" key="13">
    <source>
        <dbReference type="SAM" id="Phobius"/>
    </source>
</evidence>
<dbReference type="KEGG" id="mrr:Moror_2885"/>
<dbReference type="GO" id="GO:0020037">
    <property type="term" value="F:heme binding"/>
    <property type="evidence" value="ECO:0007669"/>
    <property type="project" value="InterPro"/>
</dbReference>
<comment type="similarity">
    <text evidence="4">Belongs to the cytochrome P450 family.</text>
</comment>
<comment type="subcellular location">
    <subcellularLocation>
        <location evidence="2">Membrane</location>
    </subcellularLocation>
</comment>
<gene>
    <name evidence="14" type="ORF">Moror_2885</name>
</gene>
<evidence type="ECO:0000256" key="8">
    <source>
        <dbReference type="ARBA" id="ARBA00022989"/>
    </source>
</evidence>
<dbReference type="Proteomes" id="UP000017559">
    <property type="component" value="Unassembled WGS sequence"/>
</dbReference>
<dbReference type="OrthoDB" id="1470350at2759"/>
<dbReference type="AlphaFoldDB" id="V2XEK0"/>
<evidence type="ECO:0000256" key="9">
    <source>
        <dbReference type="ARBA" id="ARBA00023002"/>
    </source>
</evidence>
<evidence type="ECO:0000256" key="1">
    <source>
        <dbReference type="ARBA" id="ARBA00001971"/>
    </source>
</evidence>
<evidence type="ECO:0000256" key="3">
    <source>
        <dbReference type="ARBA" id="ARBA00004721"/>
    </source>
</evidence>
<evidence type="ECO:0000256" key="5">
    <source>
        <dbReference type="ARBA" id="ARBA00022617"/>
    </source>
</evidence>
<keyword evidence="10" id="KW-0408">Iron</keyword>
<dbReference type="STRING" id="1381753.V2XEK0"/>
<dbReference type="PANTHER" id="PTHR24305:SF166">
    <property type="entry name" value="CYTOCHROME P450 12A4, MITOCHONDRIAL-RELATED"/>
    <property type="match status" value="1"/>
</dbReference>
<keyword evidence="15" id="KW-1185">Reference proteome</keyword>
<name>V2XEK0_MONRO</name>